<dbReference type="PROSITE" id="PS50011">
    <property type="entry name" value="PROTEIN_KINASE_DOM"/>
    <property type="match status" value="1"/>
</dbReference>
<dbReference type="Pfam" id="PF17800">
    <property type="entry name" value="NPL"/>
    <property type="match status" value="1"/>
</dbReference>
<feature type="compositionally biased region" description="Acidic residues" evidence="13">
    <location>
        <begin position="115"/>
        <end position="131"/>
    </location>
</feature>
<keyword evidence="6 12" id="KW-0067">ATP-binding</keyword>
<dbReference type="PANTHER" id="PTHR24356">
    <property type="entry name" value="SERINE/THREONINE-PROTEIN KINASE"/>
    <property type="match status" value="1"/>
</dbReference>
<feature type="compositionally biased region" description="Acidic residues" evidence="13">
    <location>
        <begin position="218"/>
        <end position="254"/>
    </location>
</feature>
<dbReference type="GO" id="GO:0005524">
    <property type="term" value="F:ATP binding"/>
    <property type="evidence" value="ECO:0007669"/>
    <property type="project" value="UniProtKB-UniRule"/>
</dbReference>
<evidence type="ECO:0000256" key="3">
    <source>
        <dbReference type="ARBA" id="ARBA00022679"/>
    </source>
</evidence>
<dbReference type="EMBL" id="ML734948">
    <property type="protein sequence ID" value="KAB8209126.1"/>
    <property type="molecule type" value="Genomic_DNA"/>
</dbReference>
<evidence type="ECO:0000256" key="5">
    <source>
        <dbReference type="ARBA" id="ARBA00022777"/>
    </source>
</evidence>
<dbReference type="Gene3D" id="3.30.200.20">
    <property type="entry name" value="Phosphorylase Kinase, domain 1"/>
    <property type="match status" value="1"/>
</dbReference>
<reference evidence="17 18" key="1">
    <citation type="submission" date="2019-04" db="EMBL/GenBank/DDBJ databases">
        <title>Fungal friends and foes A comparative genomics study of 23 Aspergillus species from section Flavi.</title>
        <authorList>
            <consortium name="DOE Joint Genome Institute"/>
            <person name="Kjaerbolling I."/>
            <person name="Vesth T.C."/>
            <person name="Frisvad J.C."/>
            <person name="Nybo J.L."/>
            <person name="Theobald S."/>
            <person name="Kildgaard S."/>
            <person name="Petersen T.I."/>
            <person name="Kuo A."/>
            <person name="Sato A."/>
            <person name="Lyhne E.K."/>
            <person name="Kogle M.E."/>
            <person name="Wiebenga A."/>
            <person name="Kun R.S."/>
            <person name="Lubbers R.J."/>
            <person name="Makela M.R."/>
            <person name="Barry K."/>
            <person name="Chovatia M."/>
            <person name="Clum A."/>
            <person name="Daum C."/>
            <person name="Haridas S."/>
            <person name="He G."/>
            <person name="LaButti K."/>
            <person name="Lipzen A."/>
            <person name="Mondo S."/>
            <person name="Pangilinan J."/>
            <person name="Riley R."/>
            <person name="Salamov A."/>
            <person name="Simmons B.A."/>
            <person name="Magnuson J.K."/>
            <person name="Henrissat B."/>
            <person name="Mortensen U.H."/>
            <person name="Larsen T.O."/>
            <person name="De vries R.P."/>
            <person name="Grigoriev I.V."/>
            <person name="Machida M."/>
            <person name="Baker S.E."/>
            <person name="Andersen M.R."/>
        </authorList>
    </citation>
    <scope>NUCLEOTIDE SEQUENCE [LARGE SCALE GENOMIC DNA]</scope>
    <source>
        <strain evidence="17 18">CBS 117618</strain>
    </source>
</reference>
<dbReference type="OMA" id="INIMAQT"/>
<dbReference type="PANTHER" id="PTHR24356:SF400">
    <property type="entry name" value="SERINE_THREONINE-PROTEIN KINASE CBK1"/>
    <property type="match status" value="1"/>
</dbReference>
<keyword evidence="7 11" id="KW-0697">Rotamase</keyword>
<dbReference type="Gene3D" id="2.60.120.340">
    <property type="entry name" value="Nucleoplasmin core domain"/>
    <property type="match status" value="1"/>
</dbReference>
<evidence type="ECO:0000256" key="1">
    <source>
        <dbReference type="ARBA" id="ARBA00000971"/>
    </source>
</evidence>
<feature type="compositionally biased region" description="Basic and acidic residues" evidence="13">
    <location>
        <begin position="319"/>
        <end position="332"/>
    </location>
</feature>
<evidence type="ECO:0000256" key="8">
    <source>
        <dbReference type="ARBA" id="ARBA00023235"/>
    </source>
</evidence>
<sequence length="1336" mass="150276">MSVQPVAVYALKVPAGGALIPAVPDAAAMFRVSMAAIDPDEEPDFDGHDTNQRPRATLRIVRAPPGLDLEDDSDDDYEDVDSDEDSDDEEVNGGPSDKEKARKLKELAALKEMEEAMDEDDEDEDEDEDGEFDLKAAISKLVKGKGPATDSDEDDEEDEGLELDEMVVCTLDTEKNLQQPLDITVSEDERVFFKVTGTHTVYLTGNYVMPIDPHFHGEDEDEEDEDDYDLSPDEDELALDLMGEDDYESDELDGLADPRITEVDSDEEPPKLVDTKGKNKRSAPTDEEKPAKQANVEDSLSKKQQKKLKKNNGDAAAVEQKKEAKEGKEAKKVQFAKNLEQGPTPSGQDKKPAEQTTGTLGVKEIKGVKIDDKKLGKGPAAKAGNTVAMRYIGKLEDGKVFDANKKGKPFTFKLGKGEVIKGWDIGVAGMAVGGERRISIPPHLAYGKKALPGIPGNSKLIFDSTVYTTMSESASDASAAQRVRRDRIRVRIGRRSSRILSLLGFRSFPNGPTPSAVEPDHPSHTENYLQTIQSFQSQCAQGIHASRNTVSSESYETRGPKGLGKRRMSRKLSTTFGNPTVIRRSRLRRRPSVRIIKFPAATIPNLNNQGDSANDSSDPSNSPTSSGSPLRAKSTPPTSAEPSIFHERPEHYQDDTVGWRPTLGTLRPVTGRKLTPIEESPGVSPTVRTVEAVANAKVFFETYFRSIYSDINQRSQRQRELEQYIHSLPLTLEEKNRVWQNWIVQEQEYLRQCRVLKSCFHGACRDETVSIAGFDVLKELGRGSFGVVRLVRENNAGENPTAVMKHPCPKLINARAARGGENHRRKVMTGEKKDVFAMKVIRKSAMIRNSQEGHLRAERDFLVASAKSRWIVPLIASFQDINYLYLIMDYMVGGDFLGLLMRRCILPEDVAKWYIAEMVLCIEEAHRLCWIHRDVKPDNFLISASGHLKISDFGLAFDGHWAHDQVYYNEHRYSLVKRLGIQVDGDVEDQKEERTRKTEQAPLNNSDDAVTFMPPCVNLLEWRDQHQMRRLARSVVGTSQYMAPEVIRGSLYDGRCDWWSVGIILYECLYGFTPFAAKDRETTKWKIHHHHQTLHFPGERHTDRIISTEASDFMNRLLQEKEYRLSCDAYRQNDVFNSRSTARHLLSSIDPRSRSYRNFYVYPNDAADIKAHPFFRGIIWEQLHQSSPPFIPKVKSWEDTRYFEDAGGVVDNDDISITTDAQSSGDGAEGTGDKPKPIQHQAESQQKQKGPIPNENTSIGATEPPTNATKKQKHRKRPRDKMLRDKKIQKTVLRMRKEGAFVGYTYRRPKAVALAFAPERGRLYLSRGHLSEIYGL</sequence>
<dbReference type="InterPro" id="IPR059233">
    <property type="entry name" value="MobB_NdrA/B/Cbk1"/>
</dbReference>
<dbReference type="Pfam" id="PF00254">
    <property type="entry name" value="FKBP_C"/>
    <property type="match status" value="1"/>
</dbReference>
<dbReference type="InterPro" id="IPR000719">
    <property type="entry name" value="Prot_kinase_dom"/>
</dbReference>
<feature type="compositionally biased region" description="Polar residues" evidence="13">
    <location>
        <begin position="1241"/>
        <end position="1269"/>
    </location>
</feature>
<feature type="compositionally biased region" description="Low complexity" evidence="13">
    <location>
        <begin position="610"/>
        <end position="629"/>
    </location>
</feature>
<dbReference type="PROSITE" id="PS51285">
    <property type="entry name" value="AGC_KINASE_CTER"/>
    <property type="match status" value="1"/>
</dbReference>
<dbReference type="InterPro" id="IPR050236">
    <property type="entry name" value="Ser_Thr_kinase_AGC"/>
</dbReference>
<dbReference type="SMART" id="SM00220">
    <property type="entry name" value="S_TKc"/>
    <property type="match status" value="1"/>
</dbReference>
<dbReference type="FunFam" id="3.10.50.40:FF:000006">
    <property type="entry name" value="Peptidyl-prolyl cis-trans isomerase"/>
    <property type="match status" value="1"/>
</dbReference>
<feature type="domain" description="AGC-kinase C-terminal" evidence="16">
    <location>
        <begin position="1176"/>
        <end position="1316"/>
    </location>
</feature>
<evidence type="ECO:0000259" key="15">
    <source>
        <dbReference type="PROSITE" id="PS50059"/>
    </source>
</evidence>
<keyword evidence="5" id="KW-0418">Kinase</keyword>
<feature type="domain" description="Protein kinase" evidence="14">
    <location>
        <begin position="774"/>
        <end position="1136"/>
    </location>
</feature>
<feature type="compositionally biased region" description="Polar residues" evidence="13">
    <location>
        <begin position="542"/>
        <end position="554"/>
    </location>
</feature>
<keyword evidence="8 11" id="KW-0413">Isomerase</keyword>
<feature type="region of interest" description="Disordered" evidence="13">
    <location>
        <begin position="114"/>
        <end position="160"/>
    </location>
</feature>
<evidence type="ECO:0000256" key="4">
    <source>
        <dbReference type="ARBA" id="ARBA00022741"/>
    </source>
</evidence>
<evidence type="ECO:0000256" key="12">
    <source>
        <dbReference type="PROSITE-ProRule" id="PRU10141"/>
    </source>
</evidence>
<evidence type="ECO:0000256" key="2">
    <source>
        <dbReference type="ARBA" id="ARBA00022527"/>
    </source>
</evidence>
<dbReference type="Gene3D" id="1.10.510.10">
    <property type="entry name" value="Transferase(Phosphotransferase) domain 1"/>
    <property type="match status" value="1"/>
</dbReference>
<feature type="compositionally biased region" description="Acidic residues" evidence="13">
    <location>
        <begin position="68"/>
        <end position="91"/>
    </location>
</feature>
<evidence type="ECO:0000259" key="16">
    <source>
        <dbReference type="PROSITE" id="PS51285"/>
    </source>
</evidence>
<dbReference type="GO" id="GO:0004674">
    <property type="term" value="F:protein serine/threonine kinase activity"/>
    <property type="evidence" value="ECO:0007669"/>
    <property type="project" value="UniProtKB-KW"/>
</dbReference>
<dbReference type="InterPro" id="IPR017441">
    <property type="entry name" value="Protein_kinase_ATP_BS"/>
</dbReference>
<keyword evidence="18" id="KW-1185">Reference proteome</keyword>
<keyword evidence="3" id="KW-0808">Transferase</keyword>
<accession>A0A5N6DV91</accession>
<keyword evidence="4 12" id="KW-0547">Nucleotide-binding</keyword>
<dbReference type="InterPro" id="IPR011009">
    <property type="entry name" value="Kinase-like_dom_sf"/>
</dbReference>
<feature type="compositionally biased region" description="Basic and acidic residues" evidence="13">
    <location>
        <begin position="644"/>
        <end position="654"/>
    </location>
</feature>
<dbReference type="GO" id="GO:0003755">
    <property type="term" value="F:peptidyl-prolyl cis-trans isomerase activity"/>
    <property type="evidence" value="ECO:0007669"/>
    <property type="project" value="UniProtKB-KW"/>
</dbReference>
<dbReference type="CDD" id="cd21742">
    <property type="entry name" value="MobB_NDR_LATS-like"/>
    <property type="match status" value="1"/>
</dbReference>
<feature type="binding site" evidence="12">
    <location>
        <position position="805"/>
    </location>
    <ligand>
        <name>ATP</name>
        <dbReference type="ChEBI" id="CHEBI:30616"/>
    </ligand>
</feature>
<feature type="region of interest" description="Disordered" evidence="13">
    <location>
        <begin position="603"/>
        <end position="664"/>
    </location>
</feature>
<dbReference type="SUPFAM" id="SSF54534">
    <property type="entry name" value="FKBP-like"/>
    <property type="match status" value="1"/>
</dbReference>
<keyword evidence="2" id="KW-0723">Serine/threonine-protein kinase</keyword>
<evidence type="ECO:0000313" key="17">
    <source>
        <dbReference type="EMBL" id="KAB8209126.1"/>
    </source>
</evidence>
<evidence type="ECO:0000256" key="6">
    <source>
        <dbReference type="ARBA" id="ARBA00022840"/>
    </source>
</evidence>
<dbReference type="PROSITE" id="PS50059">
    <property type="entry name" value="FKBP_PPIASE"/>
    <property type="match status" value="1"/>
</dbReference>
<evidence type="ECO:0000259" key="14">
    <source>
        <dbReference type="PROSITE" id="PS50011"/>
    </source>
</evidence>
<dbReference type="Proteomes" id="UP000326532">
    <property type="component" value="Unassembled WGS sequence"/>
</dbReference>
<feature type="region of interest" description="Disordered" evidence="13">
    <location>
        <begin position="212"/>
        <end position="357"/>
    </location>
</feature>
<dbReference type="Gene3D" id="3.10.50.40">
    <property type="match status" value="1"/>
</dbReference>
<comment type="catalytic activity">
    <reaction evidence="1 11">
        <text>[protein]-peptidylproline (omega=180) = [protein]-peptidylproline (omega=0)</text>
        <dbReference type="Rhea" id="RHEA:16237"/>
        <dbReference type="Rhea" id="RHEA-COMP:10747"/>
        <dbReference type="Rhea" id="RHEA-COMP:10748"/>
        <dbReference type="ChEBI" id="CHEBI:83833"/>
        <dbReference type="ChEBI" id="CHEBI:83834"/>
        <dbReference type="EC" id="5.2.1.8"/>
    </reaction>
</comment>
<dbReference type="InterPro" id="IPR001179">
    <property type="entry name" value="PPIase_FKBP_dom"/>
</dbReference>
<dbReference type="SUPFAM" id="SSF56112">
    <property type="entry name" value="Protein kinase-like (PK-like)"/>
    <property type="match status" value="1"/>
</dbReference>
<feature type="compositionally biased region" description="Acidic residues" evidence="13">
    <location>
        <begin position="150"/>
        <end position="160"/>
    </location>
</feature>
<feature type="region of interest" description="Disordered" evidence="13">
    <location>
        <begin position="40"/>
        <end position="101"/>
    </location>
</feature>
<comment type="catalytic activity">
    <reaction evidence="10">
        <text>L-seryl-[protein] + ATP = O-phospho-L-seryl-[protein] + ADP + H(+)</text>
        <dbReference type="Rhea" id="RHEA:17989"/>
        <dbReference type="Rhea" id="RHEA-COMP:9863"/>
        <dbReference type="Rhea" id="RHEA-COMP:11604"/>
        <dbReference type="ChEBI" id="CHEBI:15378"/>
        <dbReference type="ChEBI" id="CHEBI:29999"/>
        <dbReference type="ChEBI" id="CHEBI:30616"/>
        <dbReference type="ChEBI" id="CHEBI:83421"/>
        <dbReference type="ChEBI" id="CHEBI:456216"/>
        <dbReference type="EC" id="2.7.11.1"/>
    </reaction>
</comment>
<dbReference type="Pfam" id="PF00069">
    <property type="entry name" value="Pkinase"/>
    <property type="match status" value="2"/>
</dbReference>
<evidence type="ECO:0000256" key="13">
    <source>
        <dbReference type="SAM" id="MobiDB-lite"/>
    </source>
</evidence>
<dbReference type="PROSITE" id="PS00107">
    <property type="entry name" value="PROTEIN_KINASE_ATP"/>
    <property type="match status" value="1"/>
</dbReference>
<dbReference type="InterPro" id="IPR041232">
    <property type="entry name" value="NPL"/>
</dbReference>
<dbReference type="InterPro" id="IPR046357">
    <property type="entry name" value="PPIase_dom_sf"/>
</dbReference>
<evidence type="ECO:0000256" key="9">
    <source>
        <dbReference type="ARBA" id="ARBA00047899"/>
    </source>
</evidence>
<dbReference type="VEuPathDB" id="FungiDB:BDV34DRAFT_210460"/>
<feature type="compositionally biased region" description="Basic residues" evidence="13">
    <location>
        <begin position="1270"/>
        <end position="1279"/>
    </location>
</feature>
<dbReference type="EC" id="5.2.1.8" evidence="11"/>
<feature type="region of interest" description="Disordered" evidence="13">
    <location>
        <begin position="542"/>
        <end position="569"/>
    </location>
</feature>
<name>A0A5N6DV91_ASPPA</name>
<evidence type="ECO:0000256" key="10">
    <source>
        <dbReference type="ARBA" id="ARBA00048679"/>
    </source>
</evidence>
<gene>
    <name evidence="17" type="ORF">BDV34DRAFT_210460</name>
</gene>
<feature type="domain" description="PPIase FKBP-type" evidence="15">
    <location>
        <begin position="384"/>
        <end position="470"/>
    </location>
</feature>
<comment type="catalytic activity">
    <reaction evidence="9">
        <text>L-threonyl-[protein] + ATP = O-phospho-L-threonyl-[protein] + ADP + H(+)</text>
        <dbReference type="Rhea" id="RHEA:46608"/>
        <dbReference type="Rhea" id="RHEA-COMP:11060"/>
        <dbReference type="Rhea" id="RHEA-COMP:11605"/>
        <dbReference type="ChEBI" id="CHEBI:15378"/>
        <dbReference type="ChEBI" id="CHEBI:30013"/>
        <dbReference type="ChEBI" id="CHEBI:30616"/>
        <dbReference type="ChEBI" id="CHEBI:61977"/>
        <dbReference type="ChEBI" id="CHEBI:456216"/>
        <dbReference type="EC" id="2.7.11.1"/>
    </reaction>
</comment>
<feature type="compositionally biased region" description="Polar residues" evidence="13">
    <location>
        <begin position="1215"/>
        <end position="1225"/>
    </location>
</feature>
<protein>
    <recommendedName>
        <fullName evidence="11">peptidylprolyl isomerase</fullName>
        <ecNumber evidence="11">5.2.1.8</ecNumber>
    </recommendedName>
</protein>
<feature type="region of interest" description="Disordered" evidence="13">
    <location>
        <begin position="1213"/>
        <end position="1286"/>
    </location>
</feature>
<proteinExistence type="predicted"/>
<dbReference type="InterPro" id="IPR000961">
    <property type="entry name" value="AGC-kinase_C"/>
</dbReference>
<feature type="compositionally biased region" description="Basic and acidic residues" evidence="13">
    <location>
        <begin position="268"/>
        <end position="291"/>
    </location>
</feature>
<organism evidence="17 18">
    <name type="scientific">Aspergillus parasiticus</name>
    <dbReference type="NCBI Taxonomy" id="5067"/>
    <lineage>
        <taxon>Eukaryota</taxon>
        <taxon>Fungi</taxon>
        <taxon>Dikarya</taxon>
        <taxon>Ascomycota</taxon>
        <taxon>Pezizomycotina</taxon>
        <taxon>Eurotiomycetes</taxon>
        <taxon>Eurotiomycetidae</taxon>
        <taxon>Eurotiales</taxon>
        <taxon>Aspergillaceae</taxon>
        <taxon>Aspergillus</taxon>
        <taxon>Aspergillus subgen. Circumdati</taxon>
    </lineage>
</organism>
<evidence type="ECO:0000313" key="18">
    <source>
        <dbReference type="Proteomes" id="UP000326532"/>
    </source>
</evidence>
<evidence type="ECO:0000256" key="7">
    <source>
        <dbReference type="ARBA" id="ARBA00023110"/>
    </source>
</evidence>
<evidence type="ECO:0000256" key="11">
    <source>
        <dbReference type="PROSITE-ProRule" id="PRU00277"/>
    </source>
</evidence>
<dbReference type="GO" id="GO:0035556">
    <property type="term" value="P:intracellular signal transduction"/>
    <property type="evidence" value="ECO:0007669"/>
    <property type="project" value="TreeGrafter"/>
</dbReference>